<dbReference type="EMBL" id="WOWK01000027">
    <property type="protein sequence ID" value="KAF0326818.1"/>
    <property type="molecule type" value="Genomic_DNA"/>
</dbReference>
<dbReference type="Proteomes" id="UP000434172">
    <property type="component" value="Unassembled WGS sequence"/>
</dbReference>
<reference evidence="1 2" key="1">
    <citation type="submission" date="2019-12" db="EMBL/GenBank/DDBJ databases">
        <title>A genome sequence resource for the geographically widespread anthracnose pathogen Colletotrichum asianum.</title>
        <authorList>
            <person name="Meng Y."/>
        </authorList>
    </citation>
    <scope>NUCLEOTIDE SEQUENCE [LARGE SCALE GENOMIC DNA]</scope>
    <source>
        <strain evidence="1 2">ICMP 18580</strain>
    </source>
</reference>
<keyword evidence="2" id="KW-1185">Reference proteome</keyword>
<proteinExistence type="predicted"/>
<name>A0A8H3WF32_9PEZI</name>
<sequence length="85" mass="9478">MRQLFPGRGLQSKSGALAYQSSAIFALSWGGRDPSSSNRIAIRRITAIHVVGCHTTTHIQHTPSYTYQYTPPQLFCLGRTHFSNQ</sequence>
<accession>A0A8H3WF32</accession>
<evidence type="ECO:0000313" key="2">
    <source>
        <dbReference type="Proteomes" id="UP000434172"/>
    </source>
</evidence>
<organism evidence="1 2">
    <name type="scientific">Colletotrichum asianum</name>
    <dbReference type="NCBI Taxonomy" id="702518"/>
    <lineage>
        <taxon>Eukaryota</taxon>
        <taxon>Fungi</taxon>
        <taxon>Dikarya</taxon>
        <taxon>Ascomycota</taxon>
        <taxon>Pezizomycotina</taxon>
        <taxon>Sordariomycetes</taxon>
        <taxon>Hypocreomycetidae</taxon>
        <taxon>Glomerellales</taxon>
        <taxon>Glomerellaceae</taxon>
        <taxon>Colletotrichum</taxon>
        <taxon>Colletotrichum gloeosporioides species complex</taxon>
    </lineage>
</organism>
<protein>
    <submittedName>
        <fullName evidence="1">Uncharacterized protein</fullName>
    </submittedName>
</protein>
<dbReference type="AlphaFoldDB" id="A0A8H3WF32"/>
<gene>
    <name evidence="1" type="ORF">GQ607_005876</name>
</gene>
<comment type="caution">
    <text evidence="1">The sequence shown here is derived from an EMBL/GenBank/DDBJ whole genome shotgun (WGS) entry which is preliminary data.</text>
</comment>
<evidence type="ECO:0000313" key="1">
    <source>
        <dbReference type="EMBL" id="KAF0326818.1"/>
    </source>
</evidence>